<dbReference type="InterPro" id="IPR010108">
    <property type="entry name" value="Lycopene_cyclase_b/e"/>
</dbReference>
<evidence type="ECO:0000313" key="9">
    <source>
        <dbReference type="Proteomes" id="UP000316726"/>
    </source>
</evidence>
<organism evidence="8 9">
    <name type="scientific">Chloropicon primus</name>
    <dbReference type="NCBI Taxonomy" id="1764295"/>
    <lineage>
        <taxon>Eukaryota</taxon>
        <taxon>Viridiplantae</taxon>
        <taxon>Chlorophyta</taxon>
        <taxon>Chloropicophyceae</taxon>
        <taxon>Chloropicales</taxon>
        <taxon>Chloropicaceae</taxon>
        <taxon>Chloropicon</taxon>
    </lineage>
</organism>
<dbReference type="EMBL" id="CP031035">
    <property type="protein sequence ID" value="QDZ18931.1"/>
    <property type="molecule type" value="Genomic_DNA"/>
</dbReference>
<dbReference type="PANTHER" id="PTHR39757:SF5">
    <property type="entry name" value="OS02G0190600 PROTEIN"/>
    <property type="match status" value="1"/>
</dbReference>
<dbReference type="SUPFAM" id="SSF51905">
    <property type="entry name" value="FAD/NAD(P)-binding domain"/>
    <property type="match status" value="1"/>
</dbReference>
<dbReference type="NCBIfam" id="TIGR01790">
    <property type="entry name" value="carotene-cycl"/>
    <property type="match status" value="1"/>
</dbReference>
<evidence type="ECO:0000256" key="1">
    <source>
        <dbReference type="ARBA" id="ARBA00005089"/>
    </source>
</evidence>
<dbReference type="InterPro" id="IPR036188">
    <property type="entry name" value="FAD/NAD-bd_sf"/>
</dbReference>
<dbReference type="Pfam" id="PF05834">
    <property type="entry name" value="Lycopene_cycl"/>
    <property type="match status" value="2"/>
</dbReference>
<keyword evidence="5" id="KW-0520">NAD</keyword>
<feature type="compositionally biased region" description="Low complexity" evidence="7">
    <location>
        <begin position="412"/>
        <end position="428"/>
    </location>
</feature>
<name>A0A5B8MF76_9CHLO</name>
<reference evidence="8 9" key="1">
    <citation type="submission" date="2018-07" db="EMBL/GenBank/DDBJ databases">
        <title>The complete nuclear genome of the prasinophyte Chloropicon primus (CCMP1205).</title>
        <authorList>
            <person name="Pombert J.-F."/>
            <person name="Otis C."/>
            <person name="Turmel M."/>
            <person name="Lemieux C."/>
        </authorList>
    </citation>
    <scope>NUCLEOTIDE SEQUENCE [LARGE SCALE GENOMIC DNA]</scope>
    <source>
        <strain evidence="8 9">CCMP1205</strain>
    </source>
</reference>
<gene>
    <name evidence="8" type="ORF">A3770_02p14490</name>
</gene>
<keyword evidence="4" id="KW-0125">Carotenoid biosynthesis</keyword>
<dbReference type="Gene3D" id="3.50.50.60">
    <property type="entry name" value="FAD/NAD(P)-binding domain"/>
    <property type="match status" value="1"/>
</dbReference>
<evidence type="ECO:0000256" key="7">
    <source>
        <dbReference type="SAM" id="MobiDB-lite"/>
    </source>
</evidence>
<proteinExistence type="inferred from homology"/>
<sequence>MRTRRVVGGQGVGWRRCAREGTTGRGVSAVVGRGGVPRCVRQGRVAAASALGVEREATTEGASEEGRTATYDLVIVGAGPSGLAVAERVASSGRKVCVVDPKPTAVWPNNYGVWIDEFEALGLEDCLDKTWSEATVFLDSGAEDEKTLRRPYGRVDRKKLKTRLYERCLEHEVRFKEALAKEVKNFTPKGAGGVGGAMGWDNLPLSVSGYSVVTCSDGTELRGKLVLDATGHAKKFVQFRDDYDPGYQGAYGVLVEVDKHPFDLDKMLFMDWRDDHLRDLPELKARNDRTPTFLYAMPFSETEIFLEETSLVARPAVPFDDLKERMEARLKHLGINIKSVHEEEFCLIPMGSSLPYVPQRVLGIGGTAGMVHPSTGYMVSRMLGAAPGLADSIIDILGGGQPKIGSEVRMPAASSPRQAESSSSSSDAFVETGNEANDLSVEVWDAAWPEERLAQREFFNFGMEVLLSLDLANTREFFSAFFSLSDFHWQGFLSSRLSLPELIVFGLSLFSKSSWDMRFSLVAKGLPGLVGMLAGIARGTDKRYLKDN</sequence>
<dbReference type="Proteomes" id="UP000316726">
    <property type="component" value="Chromosome 2"/>
</dbReference>
<evidence type="ECO:0000256" key="2">
    <source>
        <dbReference type="ARBA" id="ARBA00006599"/>
    </source>
</evidence>
<dbReference type="PRINTS" id="PR00411">
    <property type="entry name" value="PNDRDTASEI"/>
</dbReference>
<feature type="region of interest" description="Disordered" evidence="7">
    <location>
        <begin position="407"/>
        <end position="430"/>
    </location>
</feature>
<evidence type="ECO:0000256" key="6">
    <source>
        <dbReference type="ARBA" id="ARBA00037906"/>
    </source>
</evidence>
<comment type="similarity">
    <text evidence="2">Belongs to the lycopene cyclase family.</text>
</comment>
<comment type="pathway">
    <text evidence="1">Carotenoid biosynthesis; beta-carotene biosynthesis.</text>
</comment>
<accession>A0A5B8MF76</accession>
<dbReference type="GO" id="GO:0016705">
    <property type="term" value="F:oxidoreductase activity, acting on paired donors, with incorporation or reduction of molecular oxygen"/>
    <property type="evidence" value="ECO:0007669"/>
    <property type="project" value="InterPro"/>
</dbReference>
<dbReference type="STRING" id="1764295.A0A5B8MF76"/>
<dbReference type="GO" id="GO:0016860">
    <property type="term" value="F:intramolecular oxidoreductase activity"/>
    <property type="evidence" value="ECO:0007669"/>
    <property type="project" value="UniProtKB-ARBA"/>
</dbReference>
<comment type="pathway">
    <text evidence="6">Carotenoid biosynthesis; beta-zeacarotene biosynthesis.</text>
</comment>
<dbReference type="PANTHER" id="PTHR39757">
    <property type="match status" value="1"/>
</dbReference>
<evidence type="ECO:0000256" key="5">
    <source>
        <dbReference type="ARBA" id="ARBA00023027"/>
    </source>
</evidence>
<dbReference type="EC" id="5.5.1.19" evidence="3"/>
<evidence type="ECO:0000256" key="4">
    <source>
        <dbReference type="ARBA" id="ARBA00022746"/>
    </source>
</evidence>
<dbReference type="AlphaFoldDB" id="A0A5B8MF76"/>
<evidence type="ECO:0000313" key="8">
    <source>
        <dbReference type="EMBL" id="QDZ18931.1"/>
    </source>
</evidence>
<protein>
    <recommendedName>
        <fullName evidence="3">lycopene beta-cyclase</fullName>
        <ecNumber evidence="3">5.5.1.19</ecNumber>
    </recommendedName>
</protein>
<keyword evidence="9" id="KW-1185">Reference proteome</keyword>
<evidence type="ECO:0000256" key="3">
    <source>
        <dbReference type="ARBA" id="ARBA00012242"/>
    </source>
</evidence>
<dbReference type="GO" id="GO:0016117">
    <property type="term" value="P:carotenoid biosynthetic process"/>
    <property type="evidence" value="ECO:0007669"/>
    <property type="project" value="UniProtKB-KW"/>
</dbReference>
<dbReference type="OrthoDB" id="1716816at2759"/>